<protein>
    <recommendedName>
        <fullName evidence="1">RNase H type-1 domain-containing protein</fullName>
    </recommendedName>
</protein>
<dbReference type="PROSITE" id="PS50879">
    <property type="entry name" value="RNASE_H_1"/>
    <property type="match status" value="1"/>
</dbReference>
<dbReference type="Pfam" id="PF13456">
    <property type="entry name" value="RVT_3"/>
    <property type="match status" value="1"/>
</dbReference>
<feature type="domain" description="RNase H type-1" evidence="1">
    <location>
        <begin position="501"/>
        <end position="606"/>
    </location>
</feature>
<gene>
    <name evidence="2" type="ORF">CRG98_014657</name>
</gene>
<dbReference type="PANTHER" id="PTHR46890:SF48">
    <property type="entry name" value="RNA-DIRECTED DNA POLYMERASE"/>
    <property type="match status" value="1"/>
</dbReference>
<name>A0A2I0KA00_PUNGR</name>
<dbReference type="InterPro" id="IPR044730">
    <property type="entry name" value="RNase_H-like_dom_plant"/>
</dbReference>
<dbReference type="InterPro" id="IPR012337">
    <property type="entry name" value="RNaseH-like_sf"/>
</dbReference>
<dbReference type="GO" id="GO:0004523">
    <property type="term" value="F:RNA-DNA hybrid ribonuclease activity"/>
    <property type="evidence" value="ECO:0007669"/>
    <property type="project" value="InterPro"/>
</dbReference>
<dbReference type="CDD" id="cd06222">
    <property type="entry name" value="RNase_H_like"/>
    <property type="match status" value="1"/>
</dbReference>
<dbReference type="Gene3D" id="3.30.420.10">
    <property type="entry name" value="Ribonuclease H-like superfamily/Ribonuclease H"/>
    <property type="match status" value="1"/>
</dbReference>
<dbReference type="InterPro" id="IPR002156">
    <property type="entry name" value="RNaseH_domain"/>
</dbReference>
<dbReference type="Proteomes" id="UP000233551">
    <property type="component" value="Unassembled WGS sequence"/>
</dbReference>
<dbReference type="AlphaFoldDB" id="A0A2I0KA00"/>
<dbReference type="EMBL" id="PGOL01000786">
    <property type="protein sequence ID" value="PKI64943.1"/>
    <property type="molecule type" value="Genomic_DNA"/>
</dbReference>
<organism evidence="2 3">
    <name type="scientific">Punica granatum</name>
    <name type="common">Pomegranate</name>
    <dbReference type="NCBI Taxonomy" id="22663"/>
    <lineage>
        <taxon>Eukaryota</taxon>
        <taxon>Viridiplantae</taxon>
        <taxon>Streptophyta</taxon>
        <taxon>Embryophyta</taxon>
        <taxon>Tracheophyta</taxon>
        <taxon>Spermatophyta</taxon>
        <taxon>Magnoliopsida</taxon>
        <taxon>eudicotyledons</taxon>
        <taxon>Gunneridae</taxon>
        <taxon>Pentapetalae</taxon>
        <taxon>rosids</taxon>
        <taxon>malvids</taxon>
        <taxon>Myrtales</taxon>
        <taxon>Lythraceae</taxon>
        <taxon>Punica</taxon>
    </lineage>
</organism>
<evidence type="ECO:0000313" key="3">
    <source>
        <dbReference type="Proteomes" id="UP000233551"/>
    </source>
</evidence>
<dbReference type="CDD" id="cd01650">
    <property type="entry name" value="RT_nLTR_like"/>
    <property type="match status" value="1"/>
</dbReference>
<dbReference type="InterPro" id="IPR000477">
    <property type="entry name" value="RT_dom"/>
</dbReference>
<dbReference type="InterPro" id="IPR052343">
    <property type="entry name" value="Retrotransposon-Effector_Assoc"/>
</dbReference>
<evidence type="ECO:0000313" key="2">
    <source>
        <dbReference type="EMBL" id="PKI64943.1"/>
    </source>
</evidence>
<dbReference type="Pfam" id="PF00078">
    <property type="entry name" value="RVT_1"/>
    <property type="match status" value="1"/>
</dbReference>
<keyword evidence="3" id="KW-1185">Reference proteome</keyword>
<dbReference type="GO" id="GO:0003676">
    <property type="term" value="F:nucleic acid binding"/>
    <property type="evidence" value="ECO:0007669"/>
    <property type="project" value="InterPro"/>
</dbReference>
<evidence type="ECO:0000259" key="1">
    <source>
        <dbReference type="PROSITE" id="PS50879"/>
    </source>
</evidence>
<reference evidence="2 3" key="1">
    <citation type="submission" date="2017-11" db="EMBL/GenBank/DDBJ databases">
        <title>De-novo sequencing of pomegranate (Punica granatum L.) genome.</title>
        <authorList>
            <person name="Akparov Z."/>
            <person name="Amiraslanov A."/>
            <person name="Hajiyeva S."/>
            <person name="Abbasov M."/>
            <person name="Kaur K."/>
            <person name="Hamwieh A."/>
            <person name="Solovyev V."/>
            <person name="Salamov A."/>
            <person name="Braich B."/>
            <person name="Kosarev P."/>
            <person name="Mahmoud A."/>
            <person name="Hajiyev E."/>
            <person name="Babayeva S."/>
            <person name="Izzatullayeva V."/>
            <person name="Mammadov A."/>
            <person name="Mammadov A."/>
            <person name="Sharifova S."/>
            <person name="Ojaghi J."/>
            <person name="Eynullazada K."/>
            <person name="Bayramov B."/>
            <person name="Abdulazimova A."/>
            <person name="Shahmuradov I."/>
        </authorList>
    </citation>
    <scope>NUCLEOTIDE SEQUENCE [LARGE SCALE GENOMIC DNA]</scope>
    <source>
        <strain evidence="3">cv. AG2017</strain>
        <tissue evidence="2">Leaf</tissue>
    </source>
</reference>
<sequence length="606" mass="68577">MWHSRLENQYLRGICYNAPWIETLKGDDGEWVDDEACLRQLTVSHFSRLYGEDSARGACMTESRFPELLIEVGAALSVGVTIEEVRKALFNMPPFRAPGPDGYRAVFYQTNWDIICHSFLDFVRSVFEGGRSVAAMNSTLIAMIPKVQVPETIHQFHPISLCNVSYKITTKIVANRLQKYMPSLISPYRSSFIPGRHIQDNIIVAQELIHYMRRMKRKKGFMALKIDLEKAYDRLSWDFLNATLSLAAFEDQILEIMRILDVFCGASGQKVSPAMSVIHFSRNVVDPIRSAICHHCSFTPIDELGRYLGIPIVHGRVRKSHFQNVVARVWNRLSGWSTSSLSMAGRTTLIKLDFPISRGCGRLYGRGRAHNVFDFSYGGLQEKAFSRTKLVSRDISVPLLTVHVATWAPNRHYMPSETEWLLSNLGQPFHSNWPSIFAMSCWLIWSWRNKVLFDPDISYPESGTQAIIRTALGFQESWAAARAVGGGSNKDWMDIRWLKPPEDFLKLNTGGSVRGNPGIAGAGALIRNDSGGWVIGFVQNIRITSVTMTELWGVLTGLELAWNLGFWKVILEVDSLVVRNFISGEGNYAPTFQAPLQRIKELYRRT</sequence>
<dbReference type="InterPro" id="IPR036397">
    <property type="entry name" value="RNaseH_sf"/>
</dbReference>
<proteinExistence type="predicted"/>
<dbReference type="SUPFAM" id="SSF53098">
    <property type="entry name" value="Ribonuclease H-like"/>
    <property type="match status" value="1"/>
</dbReference>
<dbReference type="STRING" id="22663.A0A2I0KA00"/>
<accession>A0A2I0KA00</accession>
<comment type="caution">
    <text evidence="2">The sequence shown here is derived from an EMBL/GenBank/DDBJ whole genome shotgun (WGS) entry which is preliminary data.</text>
</comment>
<dbReference type="PANTHER" id="PTHR46890">
    <property type="entry name" value="NON-LTR RETROLELEMENT REVERSE TRANSCRIPTASE-LIKE PROTEIN-RELATED"/>
    <property type="match status" value="1"/>
</dbReference>